<dbReference type="PANTHER" id="PTHR11276:SF41">
    <property type="entry name" value="DNA POLYMERASE LAMBDA"/>
    <property type="match status" value="1"/>
</dbReference>
<dbReference type="SUPFAM" id="SSF81585">
    <property type="entry name" value="PsbU/PolX domain-like"/>
    <property type="match status" value="1"/>
</dbReference>
<keyword evidence="6 9" id="KW-0234">DNA repair</keyword>
<dbReference type="InterPro" id="IPR001357">
    <property type="entry name" value="BRCT_dom"/>
</dbReference>
<dbReference type="EC" id="2.7.7.7" evidence="9"/>
<dbReference type="SMART" id="SM00483">
    <property type="entry name" value="POLXc"/>
    <property type="match status" value="1"/>
</dbReference>
<evidence type="ECO:0000256" key="5">
    <source>
        <dbReference type="ARBA" id="ARBA00022932"/>
    </source>
</evidence>
<dbReference type="Pfam" id="PF14716">
    <property type="entry name" value="HHH_8"/>
    <property type="match status" value="1"/>
</dbReference>
<accession>A0ABP0UDY8</accession>
<dbReference type="SUPFAM" id="SSF52113">
    <property type="entry name" value="BRCT domain"/>
    <property type="match status" value="1"/>
</dbReference>
<dbReference type="InterPro" id="IPR028207">
    <property type="entry name" value="DNA_pol_B_palm_palm"/>
</dbReference>
<dbReference type="Gene3D" id="1.10.150.110">
    <property type="entry name" value="DNA polymerase beta, N-terminal domain-like"/>
    <property type="match status" value="1"/>
</dbReference>
<feature type="region of interest" description="Disordered" evidence="10">
    <location>
        <begin position="112"/>
        <end position="155"/>
    </location>
</feature>
<dbReference type="InterPro" id="IPR022312">
    <property type="entry name" value="DNA_pol_X"/>
</dbReference>
<evidence type="ECO:0000256" key="7">
    <source>
        <dbReference type="ARBA" id="ARBA00023239"/>
    </source>
</evidence>
<keyword evidence="13" id="KW-1185">Reference proteome</keyword>
<dbReference type="PRINTS" id="PR00870">
    <property type="entry name" value="DNAPOLXBETA"/>
</dbReference>
<dbReference type="InterPro" id="IPR010996">
    <property type="entry name" value="HHH_MUS81"/>
</dbReference>
<dbReference type="SUPFAM" id="SSF81301">
    <property type="entry name" value="Nucleotidyltransferase"/>
    <property type="match status" value="1"/>
</dbReference>
<keyword evidence="3 9" id="KW-0548">Nucleotidyltransferase</keyword>
<gene>
    <name evidence="12" type="ORF">CSSPTR1EN2_LOCUS14157</name>
</gene>
<name>A0ABP0UDY8_9BRYO</name>
<evidence type="ECO:0000256" key="6">
    <source>
        <dbReference type="ARBA" id="ARBA00023204"/>
    </source>
</evidence>
<dbReference type="InterPro" id="IPR018944">
    <property type="entry name" value="DNA_pol_lambd_fingers_domain"/>
</dbReference>
<dbReference type="PRINTS" id="PR00869">
    <property type="entry name" value="DNAPOLX"/>
</dbReference>
<dbReference type="InterPro" id="IPR002054">
    <property type="entry name" value="DNA-dir_DNA_pol_X"/>
</dbReference>
<sequence length="512" mass="57532">MTALFVESGIQPRRLQIWKQKFEQFGGKLEAHRSKHVTHLFAANCKTLQDRIGHASLKKKVSLKYEWIEDCLKAGHILPSEKYTLKFPSDQDTLALEEPSTLALGSSTIASGSSPLLEDHASRDTSQSVDDAGGSSTKKKKRREGMITTESDPAEESHWMEVIKEGAHMGMLTAPVYTPPDLNTHITGPLKEIRDIYKEALGDDRRYFSYYKALSVLEKVPFKITSVDQIKGLPTLGKSLLDTIQEILTTGKMSKLEHLKADKKVKVLSLFGAVWGIGPSTAQKLYDKGHRSLEDLKTDTSLTPAQRVGLEFHEDIIKRIPRHEVKEMETIVQKAAAELRPNISVVCGGSYRRGKATVGDLDIVITHPDGHSHTGLMNELLAKLKNEGFLAEDLMHGHQHSTEGTDSGVDTYFGLCKYPGREQRHRIDFKIYPWEMYPFGLLAWTGNDVLNRRLRIVAEAKGYKLDDHGLYPVVRDEHGNRVKSGASMPCKSEREIFDTLGFPWLEPHERNL</sequence>
<comment type="subcellular location">
    <subcellularLocation>
        <location evidence="9">Nucleus</location>
    </subcellularLocation>
</comment>
<keyword evidence="2 9" id="KW-0808">Transferase</keyword>
<dbReference type="Pfam" id="PF14792">
    <property type="entry name" value="DNA_pol_B_palm"/>
    <property type="match status" value="1"/>
</dbReference>
<evidence type="ECO:0000256" key="9">
    <source>
        <dbReference type="RuleBase" id="RU366014"/>
    </source>
</evidence>
<evidence type="ECO:0000256" key="2">
    <source>
        <dbReference type="ARBA" id="ARBA00022679"/>
    </source>
</evidence>
<keyword evidence="7" id="KW-0456">Lyase</keyword>
<evidence type="ECO:0000259" key="11">
    <source>
        <dbReference type="PROSITE" id="PS50172"/>
    </source>
</evidence>
<dbReference type="Proteomes" id="UP001497512">
    <property type="component" value="Chromosome 3"/>
</dbReference>
<evidence type="ECO:0000256" key="1">
    <source>
        <dbReference type="ARBA" id="ARBA00001936"/>
    </source>
</evidence>
<protein>
    <recommendedName>
        <fullName evidence="9">DNA polymerase</fullName>
        <ecNumber evidence="9">2.7.7.7</ecNumber>
    </recommendedName>
</protein>
<dbReference type="SUPFAM" id="SSF47802">
    <property type="entry name" value="DNA polymerase beta, N-terminal domain-like"/>
    <property type="match status" value="1"/>
</dbReference>
<evidence type="ECO:0000256" key="3">
    <source>
        <dbReference type="ARBA" id="ARBA00022695"/>
    </source>
</evidence>
<evidence type="ECO:0000256" key="8">
    <source>
        <dbReference type="ARBA" id="ARBA00049244"/>
    </source>
</evidence>
<organism evidence="12 13">
    <name type="scientific">Sphagnum troendelagicum</name>
    <dbReference type="NCBI Taxonomy" id="128251"/>
    <lineage>
        <taxon>Eukaryota</taxon>
        <taxon>Viridiplantae</taxon>
        <taxon>Streptophyta</taxon>
        <taxon>Embryophyta</taxon>
        <taxon>Bryophyta</taxon>
        <taxon>Sphagnophytina</taxon>
        <taxon>Sphagnopsida</taxon>
        <taxon>Sphagnales</taxon>
        <taxon>Sphagnaceae</taxon>
        <taxon>Sphagnum</taxon>
    </lineage>
</organism>
<dbReference type="Gene3D" id="3.30.460.10">
    <property type="entry name" value="Beta Polymerase, domain 2"/>
    <property type="match status" value="1"/>
</dbReference>
<keyword evidence="4 9" id="KW-0227">DNA damage</keyword>
<dbReference type="Pfam" id="PF14791">
    <property type="entry name" value="DNA_pol_B_thumb"/>
    <property type="match status" value="1"/>
</dbReference>
<evidence type="ECO:0000256" key="10">
    <source>
        <dbReference type="SAM" id="MobiDB-lite"/>
    </source>
</evidence>
<dbReference type="InterPro" id="IPR002008">
    <property type="entry name" value="DNA_pol_X_beta-like"/>
</dbReference>
<dbReference type="PROSITE" id="PS50172">
    <property type="entry name" value="BRCT"/>
    <property type="match status" value="1"/>
</dbReference>
<reference evidence="12" key="1">
    <citation type="submission" date="2024-02" db="EMBL/GenBank/DDBJ databases">
        <authorList>
            <consortium name="ELIXIR-Norway"/>
            <consortium name="Elixir Norway"/>
        </authorList>
    </citation>
    <scope>NUCLEOTIDE SEQUENCE</scope>
</reference>
<dbReference type="EMBL" id="OZ019895">
    <property type="protein sequence ID" value="CAK9218783.1"/>
    <property type="molecule type" value="Genomic_DNA"/>
</dbReference>
<comment type="similarity">
    <text evidence="9">Belongs to the DNA polymerase type-X family.</text>
</comment>
<dbReference type="InterPro" id="IPR029398">
    <property type="entry name" value="PolB_thumb"/>
</dbReference>
<dbReference type="Gene3D" id="1.10.150.20">
    <property type="entry name" value="5' to 3' exonuclease, C-terminal subdomain"/>
    <property type="match status" value="1"/>
</dbReference>
<dbReference type="InterPro" id="IPR027421">
    <property type="entry name" value="DNA_pol_lamdba_lyase_dom_sf"/>
</dbReference>
<proteinExistence type="inferred from homology"/>
<feature type="domain" description="BRCT" evidence="11">
    <location>
        <begin position="1"/>
        <end position="85"/>
    </location>
</feature>
<dbReference type="Pfam" id="PF10391">
    <property type="entry name" value="DNA_pol_lambd_f"/>
    <property type="match status" value="1"/>
</dbReference>
<keyword evidence="5 9" id="KW-0239">DNA-directed DNA polymerase</keyword>
<comment type="cofactor">
    <cofactor evidence="1">
        <name>Mn(2+)</name>
        <dbReference type="ChEBI" id="CHEBI:29035"/>
    </cofactor>
</comment>
<dbReference type="PANTHER" id="PTHR11276">
    <property type="entry name" value="DNA POLYMERASE TYPE-X FAMILY MEMBER"/>
    <property type="match status" value="1"/>
</dbReference>
<dbReference type="InterPro" id="IPR043519">
    <property type="entry name" value="NT_sf"/>
</dbReference>
<dbReference type="InterPro" id="IPR037160">
    <property type="entry name" value="DNA_Pol_thumb_sf"/>
</dbReference>
<comment type="function">
    <text evidence="9">DNA polymerase that functions in several pathways of DNA repair. Involved in base excision repair (BER) responsible for repair of lesions that give rise to abasic (AP) sites in DNA. Also contributes to DNA double-strand break repair by non-homologous end joining and homologous recombination. Has both template-dependent and template-independent (terminal transferase) DNA polymerase activities. Has also a 5'-deoxyribose-5-phosphate lyase (dRP lyase) activity.</text>
</comment>
<comment type="catalytic activity">
    <reaction evidence="8 9">
        <text>DNA(n) + a 2'-deoxyribonucleoside 5'-triphosphate = DNA(n+1) + diphosphate</text>
        <dbReference type="Rhea" id="RHEA:22508"/>
        <dbReference type="Rhea" id="RHEA-COMP:17339"/>
        <dbReference type="Rhea" id="RHEA-COMP:17340"/>
        <dbReference type="ChEBI" id="CHEBI:33019"/>
        <dbReference type="ChEBI" id="CHEBI:61560"/>
        <dbReference type="ChEBI" id="CHEBI:173112"/>
        <dbReference type="EC" id="2.7.7.7"/>
    </reaction>
</comment>
<dbReference type="Gene3D" id="3.40.50.10190">
    <property type="entry name" value="BRCT domain"/>
    <property type="match status" value="1"/>
</dbReference>
<evidence type="ECO:0000256" key="4">
    <source>
        <dbReference type="ARBA" id="ARBA00022763"/>
    </source>
</evidence>
<dbReference type="Gene3D" id="3.30.210.10">
    <property type="entry name" value="DNA polymerase, thumb domain"/>
    <property type="match status" value="1"/>
</dbReference>
<dbReference type="InterPro" id="IPR036420">
    <property type="entry name" value="BRCT_dom_sf"/>
</dbReference>
<evidence type="ECO:0000313" key="12">
    <source>
        <dbReference type="EMBL" id="CAK9218783.1"/>
    </source>
</evidence>
<keyword evidence="9" id="KW-0539">Nucleus</keyword>
<dbReference type="CDD" id="cd00141">
    <property type="entry name" value="NT_POLXc"/>
    <property type="match status" value="1"/>
</dbReference>
<evidence type="ECO:0000313" key="13">
    <source>
        <dbReference type="Proteomes" id="UP001497512"/>
    </source>
</evidence>